<dbReference type="Proteomes" id="UP000008370">
    <property type="component" value="Unassembled WGS sequence"/>
</dbReference>
<feature type="chain" id="PRO_5003889053" description="Malonyl-CoA:ACP transacylase (MAT) domain-containing protein" evidence="2">
    <location>
        <begin position="22"/>
        <end position="150"/>
    </location>
</feature>
<dbReference type="InterPro" id="IPR001227">
    <property type="entry name" value="Ac_transferase_dom_sf"/>
</dbReference>
<evidence type="ECO:0008006" key="5">
    <source>
        <dbReference type="Google" id="ProtNLM"/>
    </source>
</evidence>
<organism evidence="3 4">
    <name type="scientific">Phanerochaete carnosa (strain HHB-10118-sp)</name>
    <name type="common">White-rot fungus</name>
    <name type="synonym">Peniophora carnosa</name>
    <dbReference type="NCBI Taxonomy" id="650164"/>
    <lineage>
        <taxon>Eukaryota</taxon>
        <taxon>Fungi</taxon>
        <taxon>Dikarya</taxon>
        <taxon>Basidiomycota</taxon>
        <taxon>Agaricomycotina</taxon>
        <taxon>Agaricomycetes</taxon>
        <taxon>Polyporales</taxon>
        <taxon>Phanerochaetaceae</taxon>
        <taxon>Phanerochaete</taxon>
    </lineage>
</organism>
<dbReference type="HOGENOM" id="CLU_1741236_0_0_1"/>
<keyword evidence="4" id="KW-1185">Reference proteome</keyword>
<reference evidence="3 4" key="1">
    <citation type="journal article" date="2012" name="BMC Genomics">
        <title>Comparative genomics of the white-rot fungi, Phanerochaete carnosa and P. chrysosporium, to elucidate the genetic basis of the distinct wood types they colonize.</title>
        <authorList>
            <person name="Suzuki H."/>
            <person name="MacDonald J."/>
            <person name="Syed K."/>
            <person name="Salamov A."/>
            <person name="Hori C."/>
            <person name="Aerts A."/>
            <person name="Henrissat B."/>
            <person name="Wiebenga A."/>
            <person name="vanKuyk P.A."/>
            <person name="Barry K."/>
            <person name="Lindquist E."/>
            <person name="LaButti K."/>
            <person name="Lapidus A."/>
            <person name="Lucas S."/>
            <person name="Coutinho P."/>
            <person name="Gong Y."/>
            <person name="Samejima M."/>
            <person name="Mahadevan R."/>
            <person name="Abou-Zaid M."/>
            <person name="de Vries R.P."/>
            <person name="Igarashi K."/>
            <person name="Yadav J.S."/>
            <person name="Grigoriev I.V."/>
            <person name="Master E.R."/>
        </authorList>
    </citation>
    <scope>NUCLEOTIDE SEQUENCE [LARGE SCALE GENOMIC DNA]</scope>
    <source>
        <strain evidence="3 4">HHB-10118-sp</strain>
    </source>
</reference>
<feature type="signal peptide" evidence="2">
    <location>
        <begin position="1"/>
        <end position="21"/>
    </location>
</feature>
<dbReference type="KEGG" id="pco:PHACADRAFT_198231"/>
<dbReference type="Gene3D" id="3.40.366.10">
    <property type="entry name" value="Malonyl-Coenzyme A Acyl Carrier Protein, domain 2"/>
    <property type="match status" value="1"/>
</dbReference>
<dbReference type="SUPFAM" id="SSF52151">
    <property type="entry name" value="FabD/lysophospholipase-like"/>
    <property type="match status" value="1"/>
</dbReference>
<protein>
    <recommendedName>
        <fullName evidence="5">Malonyl-CoA:ACP transacylase (MAT) domain-containing protein</fullName>
    </recommendedName>
</protein>
<feature type="region of interest" description="Disordered" evidence="1">
    <location>
        <begin position="117"/>
        <end position="140"/>
    </location>
</feature>
<gene>
    <name evidence="3" type="ORF">PHACADRAFT_198231</name>
</gene>
<dbReference type="GeneID" id="18911310"/>
<dbReference type="InParanoid" id="K5W4G0"/>
<evidence type="ECO:0000256" key="1">
    <source>
        <dbReference type="SAM" id="MobiDB-lite"/>
    </source>
</evidence>
<dbReference type="RefSeq" id="XP_007398491.1">
    <property type="nucleotide sequence ID" value="XM_007398429.1"/>
</dbReference>
<dbReference type="AlphaFoldDB" id="K5W4G0"/>
<keyword evidence="2" id="KW-0732">Signal</keyword>
<feature type="compositionally biased region" description="Pro residues" evidence="1">
    <location>
        <begin position="125"/>
        <end position="134"/>
    </location>
</feature>
<proteinExistence type="predicted"/>
<evidence type="ECO:0000256" key="2">
    <source>
        <dbReference type="SAM" id="SignalP"/>
    </source>
</evidence>
<dbReference type="InterPro" id="IPR016035">
    <property type="entry name" value="Acyl_Trfase/lysoPLipase"/>
</dbReference>
<evidence type="ECO:0000313" key="3">
    <source>
        <dbReference type="EMBL" id="EKM53814.1"/>
    </source>
</evidence>
<dbReference type="STRING" id="650164.K5W4G0"/>
<name>K5W4G0_PHACS</name>
<accession>K5W4G0</accession>
<evidence type="ECO:0000313" key="4">
    <source>
        <dbReference type="Proteomes" id="UP000008370"/>
    </source>
</evidence>
<dbReference type="EMBL" id="JH930474">
    <property type="protein sequence ID" value="EKM53814.1"/>
    <property type="molecule type" value="Genomic_DNA"/>
</dbReference>
<sequence length="150" mass="15579">MALMVWILGLLGEYAAPGCGGGVLSLDDALKIVAGHARLIGRELARYIGGNPEYHGLSSCDDGAIAGGLAQLDKLQTELKASGRKCARVNVPCGYHSSAMNPVLDHITALASTVKLNDPTSTAPSSPPETPLSPLPSTFARHCGEPVNFE</sequence>
<dbReference type="GO" id="GO:0016740">
    <property type="term" value="F:transferase activity"/>
    <property type="evidence" value="ECO:0007669"/>
    <property type="project" value="InterPro"/>
</dbReference>
<dbReference type="OrthoDB" id="329835at2759"/>